<evidence type="ECO:0000313" key="4">
    <source>
        <dbReference type="EMBL" id="EPS92869.1"/>
    </source>
</evidence>
<evidence type="ECO:0008006" key="6">
    <source>
        <dbReference type="Google" id="ProtNLM"/>
    </source>
</evidence>
<dbReference type="GO" id="GO:0005997">
    <property type="term" value="P:xylulose metabolic process"/>
    <property type="evidence" value="ECO:0007669"/>
    <property type="project" value="TreeGrafter"/>
</dbReference>
<dbReference type="OrthoDB" id="1728974at2759"/>
<evidence type="ECO:0000256" key="3">
    <source>
        <dbReference type="ARBA" id="ARBA00022777"/>
    </source>
</evidence>
<keyword evidence="2" id="KW-0808">Transferase</keyword>
<organism evidence="4 5">
    <name type="scientific">Fomitopsis schrenkii</name>
    <name type="common">Brown rot fungus</name>
    <dbReference type="NCBI Taxonomy" id="2126942"/>
    <lineage>
        <taxon>Eukaryota</taxon>
        <taxon>Fungi</taxon>
        <taxon>Dikarya</taxon>
        <taxon>Basidiomycota</taxon>
        <taxon>Agaricomycotina</taxon>
        <taxon>Agaricomycetes</taxon>
        <taxon>Polyporales</taxon>
        <taxon>Fomitopsis</taxon>
    </lineage>
</organism>
<protein>
    <recommendedName>
        <fullName evidence="6">Carbohydrate kinase FGGY N-terminal domain-containing protein</fullName>
    </recommendedName>
</protein>
<dbReference type="Gene3D" id="3.30.420.40">
    <property type="match status" value="1"/>
</dbReference>
<dbReference type="InterPro" id="IPR043129">
    <property type="entry name" value="ATPase_NBD"/>
</dbReference>
<keyword evidence="3" id="KW-0418">Kinase</keyword>
<dbReference type="STRING" id="743788.S8F1H8"/>
<reference evidence="4 5" key="1">
    <citation type="journal article" date="2012" name="Science">
        <title>The Paleozoic origin of enzymatic lignin decomposition reconstructed from 31 fungal genomes.</title>
        <authorList>
            <person name="Floudas D."/>
            <person name="Binder M."/>
            <person name="Riley R."/>
            <person name="Barry K."/>
            <person name="Blanchette R.A."/>
            <person name="Henrissat B."/>
            <person name="Martinez A.T."/>
            <person name="Otillar R."/>
            <person name="Spatafora J.W."/>
            <person name="Yadav J.S."/>
            <person name="Aerts A."/>
            <person name="Benoit I."/>
            <person name="Boyd A."/>
            <person name="Carlson A."/>
            <person name="Copeland A."/>
            <person name="Coutinho P.M."/>
            <person name="de Vries R.P."/>
            <person name="Ferreira P."/>
            <person name="Findley K."/>
            <person name="Foster B."/>
            <person name="Gaskell J."/>
            <person name="Glotzer D."/>
            <person name="Gorecki P."/>
            <person name="Heitman J."/>
            <person name="Hesse C."/>
            <person name="Hori C."/>
            <person name="Igarashi K."/>
            <person name="Jurgens J.A."/>
            <person name="Kallen N."/>
            <person name="Kersten P."/>
            <person name="Kohler A."/>
            <person name="Kuees U."/>
            <person name="Kumar T.K.A."/>
            <person name="Kuo A."/>
            <person name="LaButti K."/>
            <person name="Larrondo L.F."/>
            <person name="Lindquist E."/>
            <person name="Ling A."/>
            <person name="Lombard V."/>
            <person name="Lucas S."/>
            <person name="Lundell T."/>
            <person name="Martin R."/>
            <person name="McLaughlin D.J."/>
            <person name="Morgenstern I."/>
            <person name="Morin E."/>
            <person name="Murat C."/>
            <person name="Nagy L.G."/>
            <person name="Nolan M."/>
            <person name="Ohm R.A."/>
            <person name="Patyshakuliyeva A."/>
            <person name="Rokas A."/>
            <person name="Ruiz-Duenas F.J."/>
            <person name="Sabat G."/>
            <person name="Salamov A."/>
            <person name="Samejima M."/>
            <person name="Schmutz J."/>
            <person name="Slot J.C."/>
            <person name="St John F."/>
            <person name="Stenlid J."/>
            <person name="Sun H."/>
            <person name="Sun S."/>
            <person name="Syed K."/>
            <person name="Tsang A."/>
            <person name="Wiebenga A."/>
            <person name="Young D."/>
            <person name="Pisabarro A."/>
            <person name="Eastwood D.C."/>
            <person name="Martin F."/>
            <person name="Cullen D."/>
            <person name="Grigoriev I.V."/>
            <person name="Hibbett D.S."/>
        </authorList>
    </citation>
    <scope>NUCLEOTIDE SEQUENCE</scope>
    <source>
        <strain evidence="5">FP-58527</strain>
    </source>
</reference>
<gene>
    <name evidence="4" type="ORF">FOMPIDRAFT_1056492</name>
</gene>
<dbReference type="Proteomes" id="UP000015241">
    <property type="component" value="Unassembled WGS sequence"/>
</dbReference>
<dbReference type="AlphaFoldDB" id="S8F1H8"/>
<proteinExistence type="inferred from homology"/>
<keyword evidence="5" id="KW-1185">Reference proteome</keyword>
<evidence type="ECO:0000256" key="2">
    <source>
        <dbReference type="ARBA" id="ARBA00022679"/>
    </source>
</evidence>
<comment type="similarity">
    <text evidence="1">Belongs to the FGGY kinase family.</text>
</comment>
<dbReference type="GO" id="GO:0004856">
    <property type="term" value="F:D-xylulokinase activity"/>
    <property type="evidence" value="ECO:0007669"/>
    <property type="project" value="TreeGrafter"/>
</dbReference>
<feature type="non-terminal residue" evidence="4">
    <location>
        <position position="160"/>
    </location>
</feature>
<dbReference type="SUPFAM" id="SSF53067">
    <property type="entry name" value="Actin-like ATPase domain"/>
    <property type="match status" value="1"/>
</dbReference>
<sequence length="160" mass="17511">MPPKTLPAFFLGVELATDQLRASIVDENLELVGVEHVDFDSELPEYQTHGGIFTTPGDAYTTPVEMWIKAFDLLMEKISKSYDPSRIRAIGGAAQHALVWWHASQMPQLQTLDPRLPIHAQIPLAAFTMQNTPVAQDTSAHTHALALEAALGGPDLMAAR</sequence>
<dbReference type="GO" id="GO:0005829">
    <property type="term" value="C:cytosol"/>
    <property type="evidence" value="ECO:0007669"/>
    <property type="project" value="TreeGrafter"/>
</dbReference>
<evidence type="ECO:0000256" key="1">
    <source>
        <dbReference type="ARBA" id="ARBA00009156"/>
    </source>
</evidence>
<dbReference type="InParanoid" id="S8F1H8"/>
<accession>S8F1H8</accession>
<dbReference type="EMBL" id="KE504329">
    <property type="protein sequence ID" value="EPS92869.1"/>
    <property type="molecule type" value="Genomic_DNA"/>
</dbReference>
<dbReference type="PANTHER" id="PTHR10196">
    <property type="entry name" value="SUGAR KINASE"/>
    <property type="match status" value="1"/>
</dbReference>
<dbReference type="eggNOG" id="KOG2531">
    <property type="taxonomic scope" value="Eukaryota"/>
</dbReference>
<evidence type="ECO:0000313" key="5">
    <source>
        <dbReference type="Proteomes" id="UP000015241"/>
    </source>
</evidence>
<dbReference type="PANTHER" id="PTHR10196:SF57">
    <property type="entry name" value="XYLULOSE KINASE"/>
    <property type="match status" value="1"/>
</dbReference>
<name>S8F1H8_FOMSC</name>
<dbReference type="HOGENOM" id="CLU_108766_0_0_1"/>